<sequence length="54" mass="6155">MRRCADNGHITRGLIITVVLFLFTFNVCFNLLQEAFHSVSLKFLSGLFSFLFVA</sequence>
<organism evidence="2 3">
    <name type="scientific">Bacteroides stercoris ATCC 43183</name>
    <dbReference type="NCBI Taxonomy" id="449673"/>
    <lineage>
        <taxon>Bacteria</taxon>
        <taxon>Pseudomonadati</taxon>
        <taxon>Bacteroidota</taxon>
        <taxon>Bacteroidia</taxon>
        <taxon>Bacteroidales</taxon>
        <taxon>Bacteroidaceae</taxon>
        <taxon>Bacteroides</taxon>
    </lineage>
</organism>
<gene>
    <name evidence="2" type="ORF">BACSTE_01382</name>
</gene>
<feature type="transmembrane region" description="Helical" evidence="1">
    <location>
        <begin position="12"/>
        <end position="29"/>
    </location>
</feature>
<reference evidence="2 3" key="1">
    <citation type="submission" date="2007-11" db="EMBL/GenBank/DDBJ databases">
        <title>Draft genome sequence of Bacteroides stercoris(ATCC 43183).</title>
        <authorList>
            <person name="Sudarsanam P."/>
            <person name="Ley R."/>
            <person name="Guruge J."/>
            <person name="Turnbaugh P.J."/>
            <person name="Mahowald M."/>
            <person name="Liep D."/>
            <person name="Gordon J."/>
        </authorList>
    </citation>
    <scope>NUCLEOTIDE SEQUENCE [LARGE SCALE GENOMIC DNA]</scope>
    <source>
        <strain evidence="2 3">ATCC 43183</strain>
    </source>
</reference>
<dbReference type="AlphaFoldDB" id="B0NPH2"/>
<accession>B0NPH2</accession>
<reference evidence="2 3" key="2">
    <citation type="submission" date="2007-11" db="EMBL/GenBank/DDBJ databases">
        <authorList>
            <person name="Fulton L."/>
            <person name="Clifton S."/>
            <person name="Fulton B."/>
            <person name="Xu J."/>
            <person name="Minx P."/>
            <person name="Pepin K.H."/>
            <person name="Johnson M."/>
            <person name="Thiruvilangam P."/>
            <person name="Bhonagiri V."/>
            <person name="Nash W.E."/>
            <person name="Mardis E.R."/>
            <person name="Wilson R.K."/>
        </authorList>
    </citation>
    <scope>NUCLEOTIDE SEQUENCE [LARGE SCALE GENOMIC DNA]</scope>
    <source>
        <strain evidence="2 3">ATCC 43183</strain>
    </source>
</reference>
<evidence type="ECO:0000256" key="1">
    <source>
        <dbReference type="SAM" id="Phobius"/>
    </source>
</evidence>
<proteinExistence type="predicted"/>
<keyword evidence="1" id="KW-1133">Transmembrane helix</keyword>
<keyword evidence="1" id="KW-0472">Membrane</keyword>
<dbReference type="EMBL" id="ABFZ02000018">
    <property type="protein sequence ID" value="EDS15936.1"/>
    <property type="molecule type" value="Genomic_DNA"/>
</dbReference>
<protein>
    <submittedName>
        <fullName evidence="2">Uncharacterized protein</fullName>
    </submittedName>
</protein>
<evidence type="ECO:0000313" key="2">
    <source>
        <dbReference type="EMBL" id="EDS15936.1"/>
    </source>
</evidence>
<name>B0NPH2_BACSE</name>
<dbReference type="HOGENOM" id="CLU_3040594_0_0_10"/>
<dbReference type="Proteomes" id="UP000004713">
    <property type="component" value="Unassembled WGS sequence"/>
</dbReference>
<keyword evidence="1" id="KW-0812">Transmembrane</keyword>
<comment type="caution">
    <text evidence="2">The sequence shown here is derived from an EMBL/GenBank/DDBJ whole genome shotgun (WGS) entry which is preliminary data.</text>
</comment>
<evidence type="ECO:0000313" key="3">
    <source>
        <dbReference type="Proteomes" id="UP000004713"/>
    </source>
</evidence>